<dbReference type="AlphaFoldDB" id="A0A5C5YYB2"/>
<organism evidence="2 3">
    <name type="scientific">Novipirellula herctigrandis</name>
    <dbReference type="NCBI Taxonomy" id="2527986"/>
    <lineage>
        <taxon>Bacteria</taxon>
        <taxon>Pseudomonadati</taxon>
        <taxon>Planctomycetota</taxon>
        <taxon>Planctomycetia</taxon>
        <taxon>Pirellulales</taxon>
        <taxon>Pirellulaceae</taxon>
        <taxon>Novipirellula</taxon>
    </lineage>
</organism>
<gene>
    <name evidence="2" type="ORF">CA13_10720</name>
</gene>
<accession>A0A5C5YYB2</accession>
<proteinExistence type="predicted"/>
<keyword evidence="1" id="KW-0812">Transmembrane</keyword>
<name>A0A5C5YYB2_9BACT</name>
<reference evidence="2 3" key="1">
    <citation type="submission" date="2019-02" db="EMBL/GenBank/DDBJ databases">
        <title>Deep-cultivation of Planctomycetes and their phenomic and genomic characterization uncovers novel biology.</title>
        <authorList>
            <person name="Wiegand S."/>
            <person name="Jogler M."/>
            <person name="Boedeker C."/>
            <person name="Pinto D."/>
            <person name="Vollmers J."/>
            <person name="Rivas-Marin E."/>
            <person name="Kohn T."/>
            <person name="Peeters S.H."/>
            <person name="Heuer A."/>
            <person name="Rast P."/>
            <person name="Oberbeckmann S."/>
            <person name="Bunk B."/>
            <person name="Jeske O."/>
            <person name="Meyerdierks A."/>
            <person name="Storesund J.E."/>
            <person name="Kallscheuer N."/>
            <person name="Luecker S."/>
            <person name="Lage O.M."/>
            <person name="Pohl T."/>
            <person name="Merkel B.J."/>
            <person name="Hornburger P."/>
            <person name="Mueller R.-W."/>
            <person name="Bruemmer F."/>
            <person name="Labrenz M."/>
            <person name="Spormann A.M."/>
            <person name="Op Den Camp H."/>
            <person name="Overmann J."/>
            <person name="Amann R."/>
            <person name="Jetten M.S.M."/>
            <person name="Mascher T."/>
            <person name="Medema M.H."/>
            <person name="Devos D.P."/>
            <person name="Kaster A.-K."/>
            <person name="Ovreas L."/>
            <person name="Rohde M."/>
            <person name="Galperin M.Y."/>
            <person name="Jogler C."/>
        </authorList>
    </citation>
    <scope>NUCLEOTIDE SEQUENCE [LARGE SCALE GENOMIC DNA]</scope>
    <source>
        <strain evidence="2 3">CA13</strain>
    </source>
</reference>
<comment type="caution">
    <text evidence="2">The sequence shown here is derived from an EMBL/GenBank/DDBJ whole genome shotgun (WGS) entry which is preliminary data.</text>
</comment>
<evidence type="ECO:0000313" key="3">
    <source>
        <dbReference type="Proteomes" id="UP000315010"/>
    </source>
</evidence>
<keyword evidence="1" id="KW-1133">Transmembrane helix</keyword>
<keyword evidence="1" id="KW-0472">Membrane</keyword>
<sequence>MFAYNGVFTVVKLDNHSAIHNLSENHKIHRRTVGVFKQNGYLSPPPRGDAERSGKCSFTFSLEAFYIRLIDNMDLSKTLSLSAATSFVAFVYAMTGSGESTFRVLLFVLLPLACIWFSDELGRLSGISMGLGRPVITENTPGVFVAIGGWILLIVGICTWVMLRIQFP</sequence>
<feature type="transmembrane region" description="Helical" evidence="1">
    <location>
        <begin position="101"/>
        <end position="122"/>
    </location>
</feature>
<evidence type="ECO:0000313" key="2">
    <source>
        <dbReference type="EMBL" id="TWT79666.1"/>
    </source>
</evidence>
<dbReference type="Proteomes" id="UP000315010">
    <property type="component" value="Unassembled WGS sequence"/>
</dbReference>
<keyword evidence="3" id="KW-1185">Reference proteome</keyword>
<protein>
    <submittedName>
        <fullName evidence="2">Uncharacterized protein</fullName>
    </submittedName>
</protein>
<evidence type="ECO:0000256" key="1">
    <source>
        <dbReference type="SAM" id="Phobius"/>
    </source>
</evidence>
<dbReference type="EMBL" id="SJPJ01000001">
    <property type="protein sequence ID" value="TWT79666.1"/>
    <property type="molecule type" value="Genomic_DNA"/>
</dbReference>
<feature type="transmembrane region" description="Helical" evidence="1">
    <location>
        <begin position="143"/>
        <end position="163"/>
    </location>
</feature>